<organism evidence="3 4">
    <name type="scientific">Novosphingobium chloroacetimidivorans</name>
    <dbReference type="NCBI Taxonomy" id="1428314"/>
    <lineage>
        <taxon>Bacteria</taxon>
        <taxon>Pseudomonadati</taxon>
        <taxon>Pseudomonadota</taxon>
        <taxon>Alphaproteobacteria</taxon>
        <taxon>Sphingomonadales</taxon>
        <taxon>Sphingomonadaceae</taxon>
        <taxon>Novosphingobium</taxon>
    </lineage>
</organism>
<dbReference type="RefSeq" id="WP_246381738.1">
    <property type="nucleotide sequence ID" value="NZ_JACHLR010000011.1"/>
</dbReference>
<accession>A0A7W7KC51</accession>
<comment type="caution">
    <text evidence="3">The sequence shown here is derived from an EMBL/GenBank/DDBJ whole genome shotgun (WGS) entry which is preliminary data.</text>
</comment>
<dbReference type="InterPro" id="IPR005119">
    <property type="entry name" value="LysR_subst-bd"/>
</dbReference>
<evidence type="ECO:0000256" key="1">
    <source>
        <dbReference type="ARBA" id="ARBA00009437"/>
    </source>
</evidence>
<sequence length="220" mass="23588">MAHASDAFVRRASAGADQPAGTVRVSVAEFIGVEVIPPMLARLGALYPDIAIELVLSDTGADLLDQQVDVAVRMFPPTQAGLVIRKVASIRLGLYAHPDYLARHGEPATVGELGSHRLIGPDRNSSDLALAQALFPDLERRALVLRTDSHPAALAATRAGIGIGVVHRHVGDADMRLRPVLPDVDVDALDTWIVTHEDLSNISCIRIVFDHLVAEFSALH</sequence>
<proteinExistence type="inferred from homology"/>
<comment type="similarity">
    <text evidence="1">Belongs to the LysR transcriptional regulatory family.</text>
</comment>
<dbReference type="PANTHER" id="PTHR30537:SF3">
    <property type="entry name" value="TRANSCRIPTIONAL REGULATORY PROTEIN"/>
    <property type="match status" value="1"/>
</dbReference>
<keyword evidence="4" id="KW-1185">Reference proteome</keyword>
<dbReference type="Pfam" id="PF03466">
    <property type="entry name" value="LysR_substrate"/>
    <property type="match status" value="1"/>
</dbReference>
<evidence type="ECO:0000259" key="2">
    <source>
        <dbReference type="Pfam" id="PF03466"/>
    </source>
</evidence>
<dbReference type="Proteomes" id="UP000555448">
    <property type="component" value="Unassembled WGS sequence"/>
</dbReference>
<evidence type="ECO:0000313" key="4">
    <source>
        <dbReference type="Proteomes" id="UP000555448"/>
    </source>
</evidence>
<dbReference type="GO" id="GO:0043565">
    <property type="term" value="F:sequence-specific DNA binding"/>
    <property type="evidence" value="ECO:0007669"/>
    <property type="project" value="TreeGrafter"/>
</dbReference>
<reference evidence="3 4" key="1">
    <citation type="submission" date="2020-08" db="EMBL/GenBank/DDBJ databases">
        <title>Functional genomics of gut bacteria from endangered species of beetles.</title>
        <authorList>
            <person name="Carlos-Shanley C."/>
        </authorList>
    </citation>
    <scope>NUCLEOTIDE SEQUENCE [LARGE SCALE GENOMIC DNA]</scope>
    <source>
        <strain evidence="3 4">S00245</strain>
    </source>
</reference>
<evidence type="ECO:0000313" key="3">
    <source>
        <dbReference type="EMBL" id="MBB4859353.1"/>
    </source>
</evidence>
<protein>
    <submittedName>
        <fullName evidence="3">DNA-binding transcriptional LysR family regulator</fullName>
    </submittedName>
</protein>
<dbReference type="GO" id="GO:0003700">
    <property type="term" value="F:DNA-binding transcription factor activity"/>
    <property type="evidence" value="ECO:0007669"/>
    <property type="project" value="TreeGrafter"/>
</dbReference>
<dbReference type="Gene3D" id="3.40.190.290">
    <property type="match status" value="1"/>
</dbReference>
<feature type="domain" description="LysR substrate-binding" evidence="2">
    <location>
        <begin position="17"/>
        <end position="216"/>
    </location>
</feature>
<dbReference type="AlphaFoldDB" id="A0A7W7KC51"/>
<dbReference type="SUPFAM" id="SSF53850">
    <property type="entry name" value="Periplasmic binding protein-like II"/>
    <property type="match status" value="1"/>
</dbReference>
<dbReference type="InterPro" id="IPR058163">
    <property type="entry name" value="LysR-type_TF_proteobact-type"/>
</dbReference>
<keyword evidence="3" id="KW-0238">DNA-binding</keyword>
<dbReference type="EMBL" id="JACHLR010000011">
    <property type="protein sequence ID" value="MBB4859353.1"/>
    <property type="molecule type" value="Genomic_DNA"/>
</dbReference>
<gene>
    <name evidence="3" type="ORF">HNO88_002682</name>
</gene>
<dbReference type="GO" id="GO:0006351">
    <property type="term" value="P:DNA-templated transcription"/>
    <property type="evidence" value="ECO:0007669"/>
    <property type="project" value="TreeGrafter"/>
</dbReference>
<name>A0A7W7KC51_9SPHN</name>
<dbReference type="PANTHER" id="PTHR30537">
    <property type="entry name" value="HTH-TYPE TRANSCRIPTIONAL REGULATOR"/>
    <property type="match status" value="1"/>
</dbReference>